<accession>A0ABY7DCJ0</accession>
<dbReference type="InterPro" id="IPR017996">
    <property type="entry name" value="MRJP/yellow-related"/>
</dbReference>
<keyword evidence="4" id="KW-0732">Signal</keyword>
<dbReference type="Proteomes" id="UP001164746">
    <property type="component" value="Chromosome 1"/>
</dbReference>
<dbReference type="Pfam" id="PF03022">
    <property type="entry name" value="MRJP"/>
    <property type="match status" value="1"/>
</dbReference>
<organism evidence="5 6">
    <name type="scientific">Mya arenaria</name>
    <name type="common">Soft-shell clam</name>
    <dbReference type="NCBI Taxonomy" id="6604"/>
    <lineage>
        <taxon>Eukaryota</taxon>
        <taxon>Metazoa</taxon>
        <taxon>Spiralia</taxon>
        <taxon>Lophotrochozoa</taxon>
        <taxon>Mollusca</taxon>
        <taxon>Bivalvia</taxon>
        <taxon>Autobranchia</taxon>
        <taxon>Heteroconchia</taxon>
        <taxon>Euheterodonta</taxon>
        <taxon>Imparidentia</taxon>
        <taxon>Neoheterodontei</taxon>
        <taxon>Myida</taxon>
        <taxon>Myoidea</taxon>
        <taxon>Myidae</taxon>
        <taxon>Mya</taxon>
    </lineage>
</organism>
<evidence type="ECO:0000313" key="5">
    <source>
        <dbReference type="EMBL" id="WAQ95013.1"/>
    </source>
</evidence>
<reference evidence="5" key="1">
    <citation type="submission" date="2022-11" db="EMBL/GenBank/DDBJ databases">
        <title>Centuries of genome instability and evolution in soft-shell clam transmissible cancer (bioRxiv).</title>
        <authorList>
            <person name="Hart S.F.M."/>
            <person name="Yonemitsu M.A."/>
            <person name="Giersch R.M."/>
            <person name="Beal B.F."/>
            <person name="Arriagada G."/>
            <person name="Davis B.W."/>
            <person name="Ostrander E.A."/>
            <person name="Goff S.P."/>
            <person name="Metzger M.J."/>
        </authorList>
    </citation>
    <scope>NUCLEOTIDE SEQUENCE</scope>
    <source>
        <strain evidence="5">MELC-2E11</strain>
        <tissue evidence="5">Siphon/mantle</tissue>
    </source>
</reference>
<dbReference type="SUPFAM" id="SSF63829">
    <property type="entry name" value="Calcium-dependent phosphotriesterase"/>
    <property type="match status" value="1"/>
</dbReference>
<evidence type="ECO:0000256" key="1">
    <source>
        <dbReference type="ARBA" id="ARBA00004613"/>
    </source>
</evidence>
<name>A0ABY7DCJ0_MYAAR</name>
<dbReference type="PANTHER" id="PTHR10009">
    <property type="entry name" value="PROTEIN YELLOW-RELATED"/>
    <property type="match status" value="1"/>
</dbReference>
<evidence type="ECO:0000256" key="3">
    <source>
        <dbReference type="ARBA" id="ARBA00022525"/>
    </source>
</evidence>
<feature type="chain" id="PRO_5046840858" evidence="4">
    <location>
        <begin position="22"/>
        <end position="437"/>
    </location>
</feature>
<sequence length="437" mass="49024">MGQFTVCVVLFCVCALQGVHSDEHGAKVVYQWNIVEYEWPNNTIKDQKIASGAYQPRNSAINGIKLYKNDIYVTVPRLMPGVPSTLNVVVKNESDFPILRPFPSWEMQELENCEALQRVQSMEIDPHMGHMWIIDTGYRANMSDIAINPLGKCPPKLIIYDLNKRQEVHRYIFPPTVAGTGLFYLNDIVLGFADGKARYAFISDTLAYKLVVYDYVENTSYAYSHPTMVADRQYMNITIGNDTITAITGINGIAMSPDFKYVYYSSVAGVGLHQIKTSVIVNAKGDNAAFAANVRTLGEKVAPGDGLAYGSNHNLYYSALGPNAIFKWEVGKDAGSERDFDNVKLTSHSELVSDSRMQWVDTMSIDEQGYLWYTTSRLNKLFSEAGVQHTEPNFFIWKIYVGERNYMYDRHGATQGAAGTVMSLTSMLICVCMAYFL</sequence>
<comment type="similarity">
    <text evidence="2">Belongs to the major royal jelly protein family.</text>
</comment>
<keyword evidence="6" id="KW-1185">Reference proteome</keyword>
<dbReference type="Gene3D" id="2.120.10.30">
    <property type="entry name" value="TolB, C-terminal domain"/>
    <property type="match status" value="1"/>
</dbReference>
<evidence type="ECO:0000256" key="4">
    <source>
        <dbReference type="SAM" id="SignalP"/>
    </source>
</evidence>
<dbReference type="PANTHER" id="PTHR10009:SF18">
    <property type="entry name" value="PROTEIN YELLOW-LIKE PROTEIN"/>
    <property type="match status" value="1"/>
</dbReference>
<protein>
    <submittedName>
        <fullName evidence="5">MRJP3-like protein</fullName>
    </submittedName>
</protein>
<evidence type="ECO:0000256" key="2">
    <source>
        <dbReference type="ARBA" id="ARBA00009127"/>
    </source>
</evidence>
<dbReference type="EMBL" id="CP111012">
    <property type="protein sequence ID" value="WAQ95013.1"/>
    <property type="molecule type" value="Genomic_DNA"/>
</dbReference>
<gene>
    <name evidence="5" type="ORF">MAR_007484</name>
</gene>
<dbReference type="InterPro" id="IPR011042">
    <property type="entry name" value="6-blade_b-propeller_TolB-like"/>
</dbReference>
<evidence type="ECO:0000313" key="6">
    <source>
        <dbReference type="Proteomes" id="UP001164746"/>
    </source>
</evidence>
<feature type="signal peptide" evidence="4">
    <location>
        <begin position="1"/>
        <end position="21"/>
    </location>
</feature>
<proteinExistence type="inferred from homology"/>
<keyword evidence="3" id="KW-0964">Secreted</keyword>
<comment type="subcellular location">
    <subcellularLocation>
        <location evidence="1">Secreted</location>
    </subcellularLocation>
</comment>